<name>A0A257LUH4_UNCW3</name>
<dbReference type="InterPro" id="IPR036188">
    <property type="entry name" value="FAD/NAD-bd_sf"/>
</dbReference>
<reference evidence="6" key="1">
    <citation type="submission" date="2017-07" db="EMBL/GenBank/DDBJ databases">
        <title>Novel pathways for hydrocarbon cycling and metabolic interdependencies in hydrothermal sediment communities.</title>
        <authorList>
            <person name="Dombrowski N."/>
            <person name="Seitz K."/>
            <person name="Teske A."/>
            <person name="Baker B."/>
        </authorList>
    </citation>
    <scope>NUCLEOTIDE SEQUENCE [LARGE SCALE GENOMIC DNA]</scope>
</reference>
<gene>
    <name evidence="5" type="primary">trxB</name>
    <name evidence="5" type="ORF">CGW93_01485</name>
</gene>
<evidence type="ECO:0000313" key="6">
    <source>
        <dbReference type="Proteomes" id="UP000216312"/>
    </source>
</evidence>
<dbReference type="Gene3D" id="3.50.50.60">
    <property type="entry name" value="FAD/NAD(P)-binding domain"/>
    <property type="match status" value="2"/>
</dbReference>
<feature type="domain" description="FAD/NAD(P)-binding" evidence="4">
    <location>
        <begin position="5"/>
        <end position="292"/>
    </location>
</feature>
<evidence type="ECO:0000313" key="5">
    <source>
        <dbReference type="EMBL" id="OYV03315.1"/>
    </source>
</evidence>
<evidence type="ECO:0000259" key="4">
    <source>
        <dbReference type="Pfam" id="PF07992"/>
    </source>
</evidence>
<evidence type="ECO:0000256" key="1">
    <source>
        <dbReference type="ARBA" id="ARBA00022630"/>
    </source>
</evidence>
<dbReference type="NCBIfam" id="TIGR01292">
    <property type="entry name" value="TRX_reduct"/>
    <property type="match status" value="1"/>
</dbReference>
<keyword evidence="3" id="KW-0676">Redox-active center</keyword>
<sequence>MERVDLIIVGAGPAGLTAGIYAGRAKLNTLILEKHTIGGLVATTDRIENYPGFPGGISGIELAERLKTQVESLGVRIIPSTEVIEFDVEERVKKFITTDKTYLSKAAIIATGCEPIKLNVPGEATLRGCGVSYCAICDGPFFKGKTVIVVGAGSSGLQESLYLARFVNKVTIIEILPQPTGEKILQDRIKHASNIELLTNHKVIAIEGDTKVEAVRVLNMVDNTEYIIKADAVFVYMGLKPITEFLRGKLKLDSEGYVVTDENLQTSVPGVFGAGDVRRKVLRQIATAVGDGALAAYMAQQYIEKNGTY</sequence>
<dbReference type="Proteomes" id="UP000216312">
    <property type="component" value="Unassembled WGS sequence"/>
</dbReference>
<organism evidence="5 6">
    <name type="scientific">candidate division WOR-3 bacterium 4484_18</name>
    <dbReference type="NCBI Taxonomy" id="2020626"/>
    <lineage>
        <taxon>Bacteria</taxon>
        <taxon>Bacteria division WOR-3</taxon>
    </lineage>
</organism>
<dbReference type="Pfam" id="PF07992">
    <property type="entry name" value="Pyr_redox_2"/>
    <property type="match status" value="1"/>
</dbReference>
<dbReference type="EC" id="1.8.1.9" evidence="3"/>
<comment type="caution">
    <text evidence="5">The sequence shown here is derived from an EMBL/GenBank/DDBJ whole genome shotgun (WGS) entry which is preliminary data.</text>
</comment>
<protein>
    <recommendedName>
        <fullName evidence="3">Thioredoxin reductase</fullName>
        <ecNumber evidence="3">1.8.1.9</ecNumber>
    </recommendedName>
</protein>
<dbReference type="PANTHER" id="PTHR48105">
    <property type="entry name" value="THIOREDOXIN REDUCTASE 1-RELATED-RELATED"/>
    <property type="match status" value="1"/>
</dbReference>
<dbReference type="AlphaFoldDB" id="A0A257LUH4"/>
<comment type="subunit">
    <text evidence="3">Homodimer.</text>
</comment>
<proteinExistence type="inferred from homology"/>
<keyword evidence="3" id="KW-0274">FAD</keyword>
<dbReference type="GO" id="GO:0019430">
    <property type="term" value="P:removal of superoxide radicals"/>
    <property type="evidence" value="ECO:0007669"/>
    <property type="project" value="UniProtKB-UniRule"/>
</dbReference>
<dbReference type="InterPro" id="IPR050097">
    <property type="entry name" value="Ferredoxin-NADP_redctase_2"/>
</dbReference>
<evidence type="ECO:0000256" key="2">
    <source>
        <dbReference type="ARBA" id="ARBA00023002"/>
    </source>
</evidence>
<dbReference type="GO" id="GO:0005737">
    <property type="term" value="C:cytoplasm"/>
    <property type="evidence" value="ECO:0007669"/>
    <property type="project" value="InterPro"/>
</dbReference>
<comment type="similarity">
    <text evidence="3">Belongs to the class-II pyridine nucleotide-disulfide oxidoreductase family.</text>
</comment>
<dbReference type="InterPro" id="IPR023753">
    <property type="entry name" value="FAD/NAD-binding_dom"/>
</dbReference>
<dbReference type="SUPFAM" id="SSF51905">
    <property type="entry name" value="FAD/NAD(P)-binding domain"/>
    <property type="match status" value="1"/>
</dbReference>
<dbReference type="GO" id="GO:0004791">
    <property type="term" value="F:thioredoxin-disulfide reductase (NADPH) activity"/>
    <property type="evidence" value="ECO:0007669"/>
    <property type="project" value="UniProtKB-UniRule"/>
</dbReference>
<dbReference type="InterPro" id="IPR005982">
    <property type="entry name" value="Thioredox_Rdtase"/>
</dbReference>
<dbReference type="PRINTS" id="PR00469">
    <property type="entry name" value="PNDRDTASEII"/>
</dbReference>
<evidence type="ECO:0000256" key="3">
    <source>
        <dbReference type="RuleBase" id="RU003880"/>
    </source>
</evidence>
<keyword evidence="1 3" id="KW-0285">Flavoprotein</keyword>
<keyword evidence="2 3" id="KW-0560">Oxidoreductase</keyword>
<comment type="cofactor">
    <cofactor evidence="3">
        <name>FAD</name>
        <dbReference type="ChEBI" id="CHEBI:57692"/>
    </cofactor>
</comment>
<dbReference type="PRINTS" id="PR00368">
    <property type="entry name" value="FADPNR"/>
</dbReference>
<dbReference type="EMBL" id="NMUJ01000010">
    <property type="protein sequence ID" value="OYV03315.1"/>
    <property type="molecule type" value="Genomic_DNA"/>
</dbReference>
<accession>A0A257LUH4</accession>
<comment type="catalytic activity">
    <reaction evidence="3">
        <text>[thioredoxin]-dithiol + NADP(+) = [thioredoxin]-disulfide + NADPH + H(+)</text>
        <dbReference type="Rhea" id="RHEA:20345"/>
        <dbReference type="Rhea" id="RHEA-COMP:10698"/>
        <dbReference type="Rhea" id="RHEA-COMP:10700"/>
        <dbReference type="ChEBI" id="CHEBI:15378"/>
        <dbReference type="ChEBI" id="CHEBI:29950"/>
        <dbReference type="ChEBI" id="CHEBI:50058"/>
        <dbReference type="ChEBI" id="CHEBI:57783"/>
        <dbReference type="ChEBI" id="CHEBI:58349"/>
        <dbReference type="EC" id="1.8.1.9"/>
    </reaction>
</comment>